<dbReference type="Pfam" id="PF03607">
    <property type="entry name" value="DCX"/>
    <property type="match status" value="2"/>
</dbReference>
<dbReference type="Gene3D" id="3.10.20.230">
    <property type="entry name" value="Doublecortin domain"/>
    <property type="match status" value="2"/>
</dbReference>
<dbReference type="AlphaFoldDB" id="A0AAR5Q346"/>
<dbReference type="GO" id="GO:0005815">
    <property type="term" value="C:microtubule organizing center"/>
    <property type="evidence" value="ECO:0007669"/>
    <property type="project" value="TreeGrafter"/>
</dbReference>
<feature type="domain" description="Doublecortin" evidence="2">
    <location>
        <begin position="138"/>
        <end position="220"/>
    </location>
</feature>
<reference evidence="4" key="1">
    <citation type="journal article" date="2013" name="Genome Biol.">
        <title>Draft genome of the mountain pine beetle, Dendroctonus ponderosae Hopkins, a major forest pest.</title>
        <authorList>
            <person name="Keeling C.I."/>
            <person name="Yuen M.M."/>
            <person name="Liao N.Y."/>
            <person name="Docking T.R."/>
            <person name="Chan S.K."/>
            <person name="Taylor G.A."/>
            <person name="Palmquist D.L."/>
            <person name="Jackman S.D."/>
            <person name="Nguyen A."/>
            <person name="Li M."/>
            <person name="Henderson H."/>
            <person name="Janes J.K."/>
            <person name="Zhao Y."/>
            <person name="Pandoh P."/>
            <person name="Moore R."/>
            <person name="Sperling F.A."/>
            <person name="Huber D.P."/>
            <person name="Birol I."/>
            <person name="Jones S.J."/>
            <person name="Bohlmann J."/>
        </authorList>
    </citation>
    <scope>NUCLEOTIDE SEQUENCE</scope>
</reference>
<feature type="compositionally biased region" description="Low complexity" evidence="1">
    <location>
        <begin position="298"/>
        <end position="307"/>
    </location>
</feature>
<feature type="domain" description="Doublecortin" evidence="2">
    <location>
        <begin position="20"/>
        <end position="103"/>
    </location>
</feature>
<sequence>MPAKPRAWQTLDEPKCGKPVKITVWKNQDFDCPGQEITLHPKFLKSWTGTLGLLTCVLQPRFGAVRKLYHLDTKKLVLCLKEIRPNGKYVAVGAEKVKFRKNGYVDESKMKRRPSKHDYSISISDLNLIACTKRNKRTLLYIMVSGRACQLPSKVVLIERDLMDYDMVLDYLGHRLDVGEGIQYLCSIDGKPIHDPSDLLHGQLYVAVPHASSFIQLDYLDLFSNLLPSIRLKAAKPKRSKSQQARSEEDIDKTGVDGNSQQEGELSKIASQTSKQASRSQEHSKGECELQEIDGKMSKSGAKASKSISKEDGSKHVEVQVGEYPEDHPSGYAFLQAKCVGAKCIDQDCRVFRKEYPSLPASFFNMHESPHHLAGVTVENIMSEVIAVRNFLDSIVDHTMEQVKRRGVATQSYSEAHCLPIIDEEEDVYLTWPTPGHTANHCDESVTTMELAQQERELTTFADIARNKQLDEEVHPLCQSRPWKFFKKTPTVCVVSVAFDTAFPNLQIPEAAQLNNSHRKGVSFMQIDSPESGLVRDTQVAEKELSSSNEFAVGRRRSLSNVFVQQAAKGKSATEDSRPECHPDQRPTLACSEIILPPRSDAMVTAVQPKPPLKIDKRKFPRMSILRSKNNSPLKVAQELETHLPVVVQSSFVSIRSSIVDPQADQMKQNLSRLLEKGVDVVSDDEFDVIYEEDSLSGHSMLSKGIQKDWKLNEDMYERAVQTGIVEALDDVVEAASQASEASDK</sequence>
<feature type="compositionally biased region" description="Basic and acidic residues" evidence="1">
    <location>
        <begin position="280"/>
        <end position="297"/>
    </location>
</feature>
<dbReference type="EnsemblMetazoa" id="XM_019912086.1">
    <property type="protein sequence ID" value="XP_019767645.1"/>
    <property type="gene ID" value="LOC109542737"/>
</dbReference>
<proteinExistence type="predicted"/>
<dbReference type="InterPro" id="IPR003533">
    <property type="entry name" value="Doublecortin_dom"/>
</dbReference>
<dbReference type="Proteomes" id="UP000019118">
    <property type="component" value="Unassembled WGS sequence"/>
</dbReference>
<dbReference type="SUPFAM" id="SSF89837">
    <property type="entry name" value="Doublecortin (DC)"/>
    <property type="match status" value="2"/>
</dbReference>
<evidence type="ECO:0000313" key="3">
    <source>
        <dbReference type="EnsemblMetazoa" id="XP_019767645.1"/>
    </source>
</evidence>
<evidence type="ECO:0000259" key="2">
    <source>
        <dbReference type="PROSITE" id="PS50309"/>
    </source>
</evidence>
<dbReference type="GO" id="GO:0005874">
    <property type="term" value="C:microtubule"/>
    <property type="evidence" value="ECO:0007669"/>
    <property type="project" value="TreeGrafter"/>
</dbReference>
<feature type="region of interest" description="Disordered" evidence="1">
    <location>
        <begin position="235"/>
        <end position="316"/>
    </location>
</feature>
<protein>
    <recommendedName>
        <fullName evidence="2">Doublecortin domain-containing protein</fullName>
    </recommendedName>
</protein>
<reference evidence="3" key="2">
    <citation type="submission" date="2024-08" db="UniProtKB">
        <authorList>
            <consortium name="EnsemblMetazoa"/>
        </authorList>
    </citation>
    <scope>IDENTIFICATION</scope>
</reference>
<accession>A0AAR5Q346</accession>
<feature type="compositionally biased region" description="Polar residues" evidence="1">
    <location>
        <begin position="257"/>
        <end position="279"/>
    </location>
</feature>
<dbReference type="PROSITE" id="PS50309">
    <property type="entry name" value="DC"/>
    <property type="match status" value="2"/>
</dbReference>
<dbReference type="PANTHER" id="PTHR23004">
    <property type="entry name" value="DOUBLECORTIN DOMAIN CONTAINING 2"/>
    <property type="match status" value="1"/>
</dbReference>
<evidence type="ECO:0000256" key="1">
    <source>
        <dbReference type="SAM" id="MobiDB-lite"/>
    </source>
</evidence>
<dbReference type="SMART" id="SM00537">
    <property type="entry name" value="DCX"/>
    <property type="match status" value="2"/>
</dbReference>
<organism evidence="3 4">
    <name type="scientific">Dendroctonus ponderosae</name>
    <name type="common">Mountain pine beetle</name>
    <dbReference type="NCBI Taxonomy" id="77166"/>
    <lineage>
        <taxon>Eukaryota</taxon>
        <taxon>Metazoa</taxon>
        <taxon>Ecdysozoa</taxon>
        <taxon>Arthropoda</taxon>
        <taxon>Hexapoda</taxon>
        <taxon>Insecta</taxon>
        <taxon>Pterygota</taxon>
        <taxon>Neoptera</taxon>
        <taxon>Endopterygota</taxon>
        <taxon>Coleoptera</taxon>
        <taxon>Polyphaga</taxon>
        <taxon>Cucujiformia</taxon>
        <taxon>Curculionidae</taxon>
        <taxon>Scolytinae</taxon>
        <taxon>Dendroctonus</taxon>
    </lineage>
</organism>
<name>A0AAR5Q346_DENPD</name>
<dbReference type="InterPro" id="IPR036572">
    <property type="entry name" value="Doublecortin_dom_sf"/>
</dbReference>
<feature type="compositionally biased region" description="Basic and acidic residues" evidence="1">
    <location>
        <begin position="246"/>
        <end position="255"/>
    </location>
</feature>
<dbReference type="GO" id="GO:0035556">
    <property type="term" value="P:intracellular signal transduction"/>
    <property type="evidence" value="ECO:0007669"/>
    <property type="project" value="InterPro"/>
</dbReference>
<dbReference type="PANTHER" id="PTHR23004:SF11">
    <property type="entry name" value="PROTEIN RPI-1"/>
    <property type="match status" value="1"/>
</dbReference>
<evidence type="ECO:0000313" key="4">
    <source>
        <dbReference type="Proteomes" id="UP000019118"/>
    </source>
</evidence>
<keyword evidence="4" id="KW-1185">Reference proteome</keyword>